<dbReference type="InterPro" id="IPR000270">
    <property type="entry name" value="PB1_dom"/>
</dbReference>
<evidence type="ECO:0000313" key="3">
    <source>
        <dbReference type="EMBL" id="JAS78389.1"/>
    </source>
</evidence>
<dbReference type="InterPro" id="IPR053793">
    <property type="entry name" value="PB1-like"/>
</dbReference>
<dbReference type="Pfam" id="PF00564">
    <property type="entry name" value="PB1"/>
    <property type="match status" value="1"/>
</dbReference>
<proteinExistence type="predicted"/>
<organism evidence="3">
    <name type="scientific">Homalodisca liturata</name>
    <dbReference type="NCBI Taxonomy" id="320908"/>
    <lineage>
        <taxon>Eukaryota</taxon>
        <taxon>Metazoa</taxon>
        <taxon>Ecdysozoa</taxon>
        <taxon>Arthropoda</taxon>
        <taxon>Hexapoda</taxon>
        <taxon>Insecta</taxon>
        <taxon>Pterygota</taxon>
        <taxon>Neoptera</taxon>
        <taxon>Paraneoptera</taxon>
        <taxon>Hemiptera</taxon>
        <taxon>Auchenorrhyncha</taxon>
        <taxon>Membracoidea</taxon>
        <taxon>Cicadellidae</taxon>
        <taxon>Cicadellinae</taxon>
        <taxon>Proconiini</taxon>
        <taxon>Homalodisca</taxon>
    </lineage>
</organism>
<dbReference type="SUPFAM" id="SSF54277">
    <property type="entry name" value="CAD &amp; PB1 domains"/>
    <property type="match status" value="1"/>
</dbReference>
<reference evidence="3" key="1">
    <citation type="submission" date="2015-11" db="EMBL/GenBank/DDBJ databases">
        <title>De novo transcriptome assembly of four potential Pierce s Disease insect vectors from Arizona vineyards.</title>
        <authorList>
            <person name="Tassone E.E."/>
        </authorList>
    </citation>
    <scope>NUCLEOTIDE SEQUENCE</scope>
</reference>
<gene>
    <name evidence="3" type="ORF">g.33572</name>
</gene>
<dbReference type="AlphaFoldDB" id="A0A1B6HUP7"/>
<dbReference type="CDD" id="cd14947">
    <property type="entry name" value="NBR1_like"/>
    <property type="match status" value="1"/>
</dbReference>
<dbReference type="PROSITE" id="PS51745">
    <property type="entry name" value="PB1"/>
    <property type="match status" value="1"/>
</dbReference>
<dbReference type="Gene3D" id="3.10.20.90">
    <property type="entry name" value="Phosphatidylinositol 3-kinase Catalytic Subunit, Chain A, domain 1"/>
    <property type="match status" value="1"/>
</dbReference>
<feature type="domain" description="PB1" evidence="2">
    <location>
        <begin position="8"/>
        <end position="95"/>
    </location>
</feature>
<dbReference type="Pfam" id="PF16158">
    <property type="entry name" value="N_BRCA1_IG"/>
    <property type="match status" value="1"/>
</dbReference>
<feature type="non-terminal residue" evidence="3">
    <location>
        <position position="524"/>
    </location>
</feature>
<accession>A0A1B6HUP7</accession>
<evidence type="ECO:0000259" key="2">
    <source>
        <dbReference type="PROSITE" id="PS51745"/>
    </source>
</evidence>
<dbReference type="PANTHER" id="PTHR20930:SF0">
    <property type="entry name" value="PROTEIN ILRUN"/>
    <property type="match status" value="1"/>
</dbReference>
<dbReference type="PANTHER" id="PTHR20930">
    <property type="entry name" value="OVARIAN CARCINOMA ANTIGEN CA125-RELATED"/>
    <property type="match status" value="1"/>
</dbReference>
<dbReference type="InterPro" id="IPR013783">
    <property type="entry name" value="Ig-like_fold"/>
</dbReference>
<protein>
    <recommendedName>
        <fullName evidence="2">PB1 domain-containing protein</fullName>
    </recommendedName>
</protein>
<dbReference type="InterPro" id="IPR032350">
    <property type="entry name" value="Nbr1_FW"/>
</dbReference>
<dbReference type="CDD" id="cd05992">
    <property type="entry name" value="PB1"/>
    <property type="match status" value="1"/>
</dbReference>
<name>A0A1B6HUP7_9HEMI</name>
<sequence>MTDQYVFEVQFKGKTDNSQIKTRENPLFVIIDGESMTEFSKLKKDLERRVPPVPFKVQYVDEEEDVISIDTEDEFQEFVKMAKKRSSRGLLIRLILDSNISTNVPAPSTSHQVALTSTKTSDTNYQNQETKGIQERNGTRKVGLNETFTQEEMEAAMALENTIHENKYDRAQNGTDSLNDISFNETELMKLKEKIKSEVKEEILSEMKNKMKAINSVIELTVEKVESPRYEDPKCEDDSDSNMVGGNEDRALKYFPYLPYQKKLEKKEKHFDTKIDQRLEKLELKKKKLLEKASFRTAVNRKASSVVSKIGVPCIMSALQTTESSTLAKRVTMGKAFLHVWHILNDGTLTWTNVELRHTWSSPGLEPDELSVKCPPVAPGQEAQVAVKFKTPKIVGAFISYWHLFYQADTHWQQFGHYISVSGYSKLPKQDVAKKSKQESSVTAKESTRKDSTIGSRNRKFSSICNKETDKEVYVAPSTCNVGEDSNMCELQRQATKNLEASLASAQIAADMAREAAKAAFRQA</sequence>
<dbReference type="Gene3D" id="2.60.40.10">
    <property type="entry name" value="Immunoglobulins"/>
    <property type="match status" value="1"/>
</dbReference>
<dbReference type="EMBL" id="GECU01029317">
    <property type="protein sequence ID" value="JAS78389.1"/>
    <property type="molecule type" value="Transcribed_RNA"/>
</dbReference>
<feature type="region of interest" description="Disordered" evidence="1">
    <location>
        <begin position="435"/>
        <end position="455"/>
    </location>
</feature>
<evidence type="ECO:0000256" key="1">
    <source>
        <dbReference type="SAM" id="MobiDB-lite"/>
    </source>
</evidence>